<keyword evidence="1" id="KW-1185">Reference proteome</keyword>
<proteinExistence type="predicted"/>
<accession>A0A915IWI1</accession>
<evidence type="ECO:0000313" key="1">
    <source>
        <dbReference type="Proteomes" id="UP000887565"/>
    </source>
</evidence>
<reference evidence="2" key="1">
    <citation type="submission" date="2022-11" db="UniProtKB">
        <authorList>
            <consortium name="WormBaseParasite"/>
        </authorList>
    </citation>
    <scope>IDENTIFICATION</scope>
</reference>
<dbReference type="WBParaSite" id="nRc.2.0.1.t18146-RA">
    <property type="protein sequence ID" value="nRc.2.0.1.t18146-RA"/>
    <property type="gene ID" value="nRc.2.0.1.g18146"/>
</dbReference>
<dbReference type="AlphaFoldDB" id="A0A915IWI1"/>
<dbReference type="Proteomes" id="UP000887565">
    <property type="component" value="Unplaced"/>
</dbReference>
<protein>
    <submittedName>
        <fullName evidence="2">Uncharacterized protein</fullName>
    </submittedName>
</protein>
<name>A0A915IWI1_ROMCU</name>
<organism evidence="1 2">
    <name type="scientific">Romanomermis culicivorax</name>
    <name type="common">Nematode worm</name>
    <dbReference type="NCBI Taxonomy" id="13658"/>
    <lineage>
        <taxon>Eukaryota</taxon>
        <taxon>Metazoa</taxon>
        <taxon>Ecdysozoa</taxon>
        <taxon>Nematoda</taxon>
        <taxon>Enoplea</taxon>
        <taxon>Dorylaimia</taxon>
        <taxon>Mermithida</taxon>
        <taxon>Mermithoidea</taxon>
        <taxon>Mermithidae</taxon>
        <taxon>Romanomermis</taxon>
    </lineage>
</organism>
<evidence type="ECO:0000313" key="2">
    <source>
        <dbReference type="WBParaSite" id="nRc.2.0.1.t18146-RA"/>
    </source>
</evidence>
<sequence>MGPTSRTQRENLLFCSILDLAKKSTMDQMIFSNKKYNFLIDTPPVNTHNCRVDSKENLKRNVPAANLIIERKHFLKKMVSTGVSKPKRGKGRIYFVDNKSKILQTLKSVSVEEHGLYLYAAPFAQFAFEGRYGRHKNENSKFKQNSQ</sequence>